<dbReference type="AlphaFoldDB" id="A0A6A4X1A0"/>
<feature type="region of interest" description="Disordered" evidence="1">
    <location>
        <begin position="208"/>
        <end position="347"/>
    </location>
</feature>
<evidence type="ECO:0000313" key="3">
    <source>
        <dbReference type="EMBL" id="KAF0308142.1"/>
    </source>
</evidence>
<keyword evidence="4" id="KW-1185">Reference proteome</keyword>
<feature type="compositionally biased region" description="Low complexity" evidence="1">
    <location>
        <begin position="317"/>
        <end position="330"/>
    </location>
</feature>
<feature type="compositionally biased region" description="Pro residues" evidence="1">
    <location>
        <begin position="231"/>
        <end position="243"/>
    </location>
</feature>
<accession>A0A6A4X1A0</accession>
<organism evidence="3 4">
    <name type="scientific">Amphibalanus amphitrite</name>
    <name type="common">Striped barnacle</name>
    <name type="synonym">Balanus amphitrite</name>
    <dbReference type="NCBI Taxonomy" id="1232801"/>
    <lineage>
        <taxon>Eukaryota</taxon>
        <taxon>Metazoa</taxon>
        <taxon>Ecdysozoa</taxon>
        <taxon>Arthropoda</taxon>
        <taxon>Crustacea</taxon>
        <taxon>Multicrustacea</taxon>
        <taxon>Cirripedia</taxon>
        <taxon>Thoracica</taxon>
        <taxon>Thoracicalcarea</taxon>
        <taxon>Balanomorpha</taxon>
        <taxon>Balanoidea</taxon>
        <taxon>Balanidae</taxon>
        <taxon>Amphibalaninae</taxon>
        <taxon>Amphibalanus</taxon>
    </lineage>
</organism>
<feature type="chain" id="PRO_5025529391" evidence="2">
    <location>
        <begin position="17"/>
        <end position="456"/>
    </location>
</feature>
<evidence type="ECO:0000256" key="1">
    <source>
        <dbReference type="SAM" id="MobiDB-lite"/>
    </source>
</evidence>
<keyword evidence="2" id="KW-0732">Signal</keyword>
<feature type="region of interest" description="Disordered" evidence="1">
    <location>
        <begin position="90"/>
        <end position="115"/>
    </location>
</feature>
<gene>
    <name evidence="3" type="ORF">FJT64_020620</name>
</gene>
<evidence type="ECO:0000313" key="4">
    <source>
        <dbReference type="Proteomes" id="UP000440578"/>
    </source>
</evidence>
<feature type="compositionally biased region" description="Low complexity" evidence="1">
    <location>
        <begin position="93"/>
        <end position="103"/>
    </location>
</feature>
<evidence type="ECO:0000256" key="2">
    <source>
        <dbReference type="SAM" id="SignalP"/>
    </source>
</evidence>
<dbReference type="Proteomes" id="UP000440578">
    <property type="component" value="Unassembled WGS sequence"/>
</dbReference>
<name>A0A6A4X1A0_AMPAM</name>
<dbReference type="EMBL" id="VIIS01000510">
    <property type="protein sequence ID" value="KAF0308142.1"/>
    <property type="molecule type" value="Genomic_DNA"/>
</dbReference>
<feature type="compositionally biased region" description="Basic and acidic residues" evidence="1">
    <location>
        <begin position="244"/>
        <end position="254"/>
    </location>
</feature>
<feature type="compositionally biased region" description="Low complexity" evidence="1">
    <location>
        <begin position="392"/>
        <end position="411"/>
    </location>
</feature>
<feature type="compositionally biased region" description="Basic and acidic residues" evidence="1">
    <location>
        <begin position="264"/>
        <end position="274"/>
    </location>
</feature>
<feature type="compositionally biased region" description="Polar residues" evidence="1">
    <location>
        <begin position="286"/>
        <end position="309"/>
    </location>
</feature>
<sequence>MVSASLLLLCAAAASAVPLKATVSTTSPSTPSPSPSGPVIDIDSKLASAVVTGGGAQVTTSGGTSGAASVTTTVRGPGSVSTLTAVGQGGISGSSATAGNSASLQKGRSKTVVEATTEGTQVKTGTQGKGITSGEAVANQKAGAEGGAQRVEAVKYVESDGKNLYKVEKVDRTAVKSASGHEASSRRFGTFNVLNLGSTAINNPGLIALPAQAPSSEPEPEPTPVYWNPKNPQPEPEPQPEPHPQPEPEPEPHPKPTKPVAPQPKKELSSESKAKQAGKTTGLGAVSSTGATQGAAQSQTSVETPNGSAKQAAVVNSGVGLTGVSSGTGLFNQKAHGKTAVTRTGEGIDVTSISSGLGETDGAAGSIQSVATNGGFTAVDTLNLKLPGLDLGSKAKASGTSSSGHKASSSGPGRFITSNEVGTEIKLTTPELDLETIHVPLPAPTTKPPKVKRGKW</sequence>
<comment type="caution">
    <text evidence="3">The sequence shown here is derived from an EMBL/GenBank/DDBJ whole genome shotgun (WGS) entry which is preliminary data.</text>
</comment>
<feature type="region of interest" description="Disordered" evidence="1">
    <location>
        <begin position="392"/>
        <end position="422"/>
    </location>
</feature>
<protein>
    <submittedName>
        <fullName evidence="3">Uncharacterized protein</fullName>
    </submittedName>
</protein>
<proteinExistence type="predicted"/>
<reference evidence="3 4" key="1">
    <citation type="submission" date="2019-07" db="EMBL/GenBank/DDBJ databases">
        <title>Draft genome assembly of a fouling barnacle, Amphibalanus amphitrite (Darwin, 1854): The first reference genome for Thecostraca.</title>
        <authorList>
            <person name="Kim W."/>
        </authorList>
    </citation>
    <scope>NUCLEOTIDE SEQUENCE [LARGE SCALE GENOMIC DNA]</scope>
    <source>
        <strain evidence="3">SNU_AA5</strain>
        <tissue evidence="3">Soma without cirri and trophi</tissue>
    </source>
</reference>
<feature type="signal peptide" evidence="2">
    <location>
        <begin position="1"/>
        <end position="16"/>
    </location>
</feature>